<reference evidence="2 3" key="1">
    <citation type="submission" date="2017-04" db="EMBL/GenBank/DDBJ databases">
        <authorList>
            <person name="Afonso C.L."/>
            <person name="Miller P.J."/>
            <person name="Scott M.A."/>
            <person name="Spackman E."/>
            <person name="Goraichik I."/>
            <person name="Dimitrov K.M."/>
            <person name="Suarez D.L."/>
            <person name="Swayne D.E."/>
        </authorList>
    </citation>
    <scope>NUCLEOTIDE SEQUENCE [LARGE SCALE GENOMIC DNA]</scope>
    <source>
        <strain evidence="2 3">USBA 355</strain>
    </source>
</reference>
<dbReference type="InterPro" id="IPR009562">
    <property type="entry name" value="DUF1178"/>
</dbReference>
<dbReference type="STRING" id="560819.SAMN05428998_111148"/>
<feature type="compositionally biased region" description="Polar residues" evidence="1">
    <location>
        <begin position="63"/>
        <end position="74"/>
    </location>
</feature>
<protein>
    <submittedName>
        <fullName evidence="2">Uncharacterized protein</fullName>
    </submittedName>
</protein>
<accession>A0A1Y6BXW8</accession>
<dbReference type="AlphaFoldDB" id="A0A1Y6BXW8"/>
<dbReference type="EMBL" id="FWZX01000011">
    <property type="protein sequence ID" value="SMF33694.1"/>
    <property type="molecule type" value="Genomic_DNA"/>
</dbReference>
<evidence type="ECO:0000256" key="1">
    <source>
        <dbReference type="SAM" id="MobiDB-lite"/>
    </source>
</evidence>
<feature type="region of interest" description="Disordered" evidence="1">
    <location>
        <begin position="52"/>
        <end position="85"/>
    </location>
</feature>
<proteinExistence type="predicted"/>
<organism evidence="2 3">
    <name type="scientific">Tistlia consotensis USBA 355</name>
    <dbReference type="NCBI Taxonomy" id="560819"/>
    <lineage>
        <taxon>Bacteria</taxon>
        <taxon>Pseudomonadati</taxon>
        <taxon>Pseudomonadota</taxon>
        <taxon>Alphaproteobacteria</taxon>
        <taxon>Rhodospirillales</taxon>
        <taxon>Rhodovibrionaceae</taxon>
        <taxon>Tistlia</taxon>
    </lineage>
</organism>
<dbReference type="RefSeq" id="WP_085123518.1">
    <property type="nucleotide sequence ID" value="NZ_FWZX01000011.1"/>
</dbReference>
<keyword evidence="3" id="KW-1185">Reference proteome</keyword>
<name>A0A1Y6BXW8_9PROT</name>
<gene>
    <name evidence="2" type="ORF">SAMN05428998_111148</name>
</gene>
<evidence type="ECO:0000313" key="3">
    <source>
        <dbReference type="Proteomes" id="UP000192917"/>
    </source>
</evidence>
<evidence type="ECO:0000313" key="2">
    <source>
        <dbReference type="EMBL" id="SMF33694.1"/>
    </source>
</evidence>
<dbReference type="Proteomes" id="UP000192917">
    <property type="component" value="Unassembled WGS sequence"/>
</dbReference>
<sequence>MILYTLRCDSEHEFESWFKDSAAFDKQAKRKLVACPHCGSTAVQKAIMAPRVARGRGEAAEQSPEQSGGPTPGQTKAVAADPAPLDPKARALRAQLLELRRQVEANCDYVGPRFAEEARRIHYGESDPRGIYGESSREEAEALAEEGVAVARLPWIDAGDA</sequence>
<dbReference type="Pfam" id="PF06676">
    <property type="entry name" value="DUF1178"/>
    <property type="match status" value="1"/>
</dbReference>
<dbReference type="PIRSF" id="PIRSF032131">
    <property type="entry name" value="UCP032131"/>
    <property type="match status" value="1"/>
</dbReference>